<dbReference type="PANTHER" id="PTHR10381:SF26">
    <property type="entry name" value="ATP-DEPENDENT CLP PROTEASE PROTEOLYTIC SUBUNIT-LIKE-RELATED"/>
    <property type="match status" value="1"/>
</dbReference>
<dbReference type="PANTHER" id="PTHR10381">
    <property type="entry name" value="ATP-DEPENDENT CLP PROTEASE PROTEOLYTIC SUBUNIT"/>
    <property type="match status" value="1"/>
</dbReference>
<sequence length="56" mass="6358">MRMRGLLETMLAKHSNKTVEEIEKDIERDKILTAVEAVEYGIIDKVMASRKAKPVA</sequence>
<dbReference type="Gene3D" id="3.90.226.10">
    <property type="entry name" value="2-enoyl-CoA Hydratase, Chain A, domain 1"/>
    <property type="match status" value="1"/>
</dbReference>
<reference evidence="1" key="1">
    <citation type="submission" date="2020-05" db="EMBL/GenBank/DDBJ databases">
        <authorList>
            <person name="Chiriac C."/>
            <person name="Salcher M."/>
            <person name="Ghai R."/>
            <person name="Kavagutti S V."/>
        </authorList>
    </citation>
    <scope>NUCLEOTIDE SEQUENCE</scope>
</reference>
<dbReference type="SUPFAM" id="SSF52096">
    <property type="entry name" value="ClpP/crotonase"/>
    <property type="match status" value="1"/>
</dbReference>
<dbReference type="InterPro" id="IPR029045">
    <property type="entry name" value="ClpP/crotonase-like_dom_sf"/>
</dbReference>
<name>A0A6J6HZS8_9ZZZZ</name>
<organism evidence="1">
    <name type="scientific">freshwater metagenome</name>
    <dbReference type="NCBI Taxonomy" id="449393"/>
    <lineage>
        <taxon>unclassified sequences</taxon>
        <taxon>metagenomes</taxon>
        <taxon>ecological metagenomes</taxon>
    </lineage>
</organism>
<dbReference type="GO" id="GO:0004252">
    <property type="term" value="F:serine-type endopeptidase activity"/>
    <property type="evidence" value="ECO:0007669"/>
    <property type="project" value="TreeGrafter"/>
</dbReference>
<protein>
    <submittedName>
        <fullName evidence="1">Unannotated protein</fullName>
    </submittedName>
</protein>
<dbReference type="GO" id="GO:0006515">
    <property type="term" value="P:protein quality control for misfolded or incompletely synthesized proteins"/>
    <property type="evidence" value="ECO:0007669"/>
    <property type="project" value="TreeGrafter"/>
</dbReference>
<dbReference type="AlphaFoldDB" id="A0A6J6HZS8"/>
<accession>A0A6J6HZS8</accession>
<dbReference type="Pfam" id="PF00574">
    <property type="entry name" value="CLP_protease"/>
    <property type="match status" value="1"/>
</dbReference>
<proteinExistence type="predicted"/>
<evidence type="ECO:0000313" key="1">
    <source>
        <dbReference type="EMBL" id="CAB4616714.1"/>
    </source>
</evidence>
<dbReference type="GO" id="GO:0051117">
    <property type="term" value="F:ATPase binding"/>
    <property type="evidence" value="ECO:0007669"/>
    <property type="project" value="TreeGrafter"/>
</dbReference>
<gene>
    <name evidence="1" type="ORF">UFOPK1856_00735</name>
</gene>
<dbReference type="InterPro" id="IPR023562">
    <property type="entry name" value="ClpP/TepA"/>
</dbReference>
<dbReference type="GO" id="GO:0004176">
    <property type="term" value="F:ATP-dependent peptidase activity"/>
    <property type="evidence" value="ECO:0007669"/>
    <property type="project" value="TreeGrafter"/>
</dbReference>
<dbReference type="EMBL" id="CAEZUV010000104">
    <property type="protein sequence ID" value="CAB4616714.1"/>
    <property type="molecule type" value="Genomic_DNA"/>
</dbReference>
<dbReference type="GO" id="GO:0009368">
    <property type="term" value="C:endopeptidase Clp complex"/>
    <property type="evidence" value="ECO:0007669"/>
    <property type="project" value="TreeGrafter"/>
</dbReference>